<keyword evidence="1" id="KW-0732">Signal</keyword>
<reference evidence="3 4" key="1">
    <citation type="submission" date="2019-03" db="EMBL/GenBank/DDBJ databases">
        <title>Genomic Encyclopedia of Type Strains, Phase IV (KMG-IV): sequencing the most valuable type-strain genomes for metagenomic binning, comparative biology and taxonomic classification.</title>
        <authorList>
            <person name="Goeker M."/>
        </authorList>
    </citation>
    <scope>NUCLEOTIDE SEQUENCE [LARGE SCALE GENOMIC DNA]</scope>
    <source>
        <strain evidence="3 4">DSM 18577</strain>
    </source>
</reference>
<dbReference type="Gene3D" id="3.90.76.10">
    <property type="entry name" value="Dipeptide-binding Protein, Domain 1"/>
    <property type="match status" value="1"/>
</dbReference>
<protein>
    <submittedName>
        <fullName evidence="3">Extracellular solute-binding protein (Family 5)</fullName>
    </submittedName>
</protein>
<dbReference type="GO" id="GO:1904680">
    <property type="term" value="F:peptide transmembrane transporter activity"/>
    <property type="evidence" value="ECO:0007669"/>
    <property type="project" value="TreeGrafter"/>
</dbReference>
<evidence type="ECO:0000259" key="2">
    <source>
        <dbReference type="Pfam" id="PF00496"/>
    </source>
</evidence>
<evidence type="ECO:0000313" key="4">
    <source>
        <dbReference type="Proteomes" id="UP000295565"/>
    </source>
</evidence>
<dbReference type="OrthoDB" id="9801912at2"/>
<feature type="domain" description="Solute-binding protein family 5" evidence="2">
    <location>
        <begin position="63"/>
        <end position="411"/>
    </location>
</feature>
<dbReference type="Proteomes" id="UP000295565">
    <property type="component" value="Unassembled WGS sequence"/>
</dbReference>
<dbReference type="PANTHER" id="PTHR30290">
    <property type="entry name" value="PERIPLASMIC BINDING COMPONENT OF ABC TRANSPORTER"/>
    <property type="match status" value="1"/>
</dbReference>
<dbReference type="Gene3D" id="3.40.190.10">
    <property type="entry name" value="Periplasmic binding protein-like II"/>
    <property type="match status" value="1"/>
</dbReference>
<sequence length="497" mass="56721">MLRSFFILFLLCSCLPVKAQSIIWGSSEVVRFHQLPKDLSLSSLAVGNLLYDSLFRMDNSGHPKPWLVKSYRQVSARRYQFNLNPGVSFSSGNPLNAQDVVWSFDKLRQHRAFAQLFSGIQSVKALSAERFEITLTHPYQGLLSQLAYWFVFDKRWLLGMGKGQKELVSGSGPYQISEDISGVRAVLKLKPHYWRKSHDEGNVTELEVVPILHEQTRYSALQGNDVDIIDHVSPSHIAALNASSNLAAVRMTDMAWLGIIFNQQHSWLTQKKAREALSVGINNAMLYSLVYAPLGQLSSQLVSEKFYDRLISKKNQFLKAYQLLQSVRSNDQPLRLTLVSRKDNRFDLAQTLAILKTMFARMDIDLKVKVLSSEDFDQSLAHCSANLYLVSIRPQPNDLSGFLKAMLSSYHGHVARLHCALDRHNLKSQFAHINTLSGHSQKSAYQAFLYHLSNQYAFKPLFWLDQIWAVNQKISLKVVRNRLGLIYFDELKINRSR</sequence>
<comment type="caution">
    <text evidence="3">The sequence shown here is derived from an EMBL/GenBank/DDBJ whole genome shotgun (WGS) entry which is preliminary data.</text>
</comment>
<keyword evidence="4" id="KW-1185">Reference proteome</keyword>
<evidence type="ECO:0000313" key="3">
    <source>
        <dbReference type="EMBL" id="TCK58684.1"/>
    </source>
</evidence>
<dbReference type="Gene3D" id="3.10.105.10">
    <property type="entry name" value="Dipeptide-binding Protein, Domain 3"/>
    <property type="match status" value="1"/>
</dbReference>
<dbReference type="CDD" id="cd00995">
    <property type="entry name" value="PBP2_NikA_DppA_OppA_like"/>
    <property type="match status" value="1"/>
</dbReference>
<dbReference type="GO" id="GO:0015833">
    <property type="term" value="P:peptide transport"/>
    <property type="evidence" value="ECO:0007669"/>
    <property type="project" value="TreeGrafter"/>
</dbReference>
<accession>A0A4R1K3M6</accession>
<evidence type="ECO:0000256" key="1">
    <source>
        <dbReference type="SAM" id="SignalP"/>
    </source>
</evidence>
<gene>
    <name evidence="3" type="ORF">EV690_0821</name>
</gene>
<dbReference type="EMBL" id="SMGD01000011">
    <property type="protein sequence ID" value="TCK58684.1"/>
    <property type="molecule type" value="Genomic_DNA"/>
</dbReference>
<dbReference type="SUPFAM" id="SSF53850">
    <property type="entry name" value="Periplasmic binding protein-like II"/>
    <property type="match status" value="1"/>
</dbReference>
<dbReference type="Pfam" id="PF00496">
    <property type="entry name" value="SBP_bac_5"/>
    <property type="match status" value="1"/>
</dbReference>
<feature type="chain" id="PRO_5021024376" evidence="1">
    <location>
        <begin position="20"/>
        <end position="497"/>
    </location>
</feature>
<organism evidence="3 4">
    <name type="scientific">Celerinatantimonas diazotrophica</name>
    <dbReference type="NCBI Taxonomy" id="412034"/>
    <lineage>
        <taxon>Bacteria</taxon>
        <taxon>Pseudomonadati</taxon>
        <taxon>Pseudomonadota</taxon>
        <taxon>Gammaproteobacteria</taxon>
        <taxon>Celerinatantimonadaceae</taxon>
        <taxon>Celerinatantimonas</taxon>
    </lineage>
</organism>
<dbReference type="InterPro" id="IPR000914">
    <property type="entry name" value="SBP_5_dom"/>
</dbReference>
<dbReference type="InterPro" id="IPR039424">
    <property type="entry name" value="SBP_5"/>
</dbReference>
<dbReference type="AlphaFoldDB" id="A0A4R1K3M6"/>
<name>A0A4R1K3M6_9GAMM</name>
<feature type="signal peptide" evidence="1">
    <location>
        <begin position="1"/>
        <end position="19"/>
    </location>
</feature>
<proteinExistence type="predicted"/>